<reference evidence="3" key="1">
    <citation type="journal article" date="2019" name="Int. J. Syst. Evol. Microbiol.">
        <title>The Global Catalogue of Microorganisms (GCM) 10K type strain sequencing project: providing services to taxonomists for standard genome sequencing and annotation.</title>
        <authorList>
            <consortium name="The Broad Institute Genomics Platform"/>
            <consortium name="The Broad Institute Genome Sequencing Center for Infectious Disease"/>
            <person name="Wu L."/>
            <person name="Ma J."/>
        </authorList>
    </citation>
    <scope>NUCLEOTIDE SEQUENCE [LARGE SCALE GENOMIC DNA]</scope>
    <source>
        <strain evidence="3">JCM 15577</strain>
    </source>
</reference>
<feature type="domain" description="HTH marR-type" evidence="1">
    <location>
        <begin position="14"/>
        <end position="152"/>
    </location>
</feature>
<dbReference type="Proteomes" id="UP001501690">
    <property type="component" value="Unassembled WGS sequence"/>
</dbReference>
<dbReference type="PANTHER" id="PTHR33164:SF57">
    <property type="entry name" value="MARR-FAMILY TRANSCRIPTIONAL REGULATOR"/>
    <property type="match status" value="1"/>
</dbReference>
<evidence type="ECO:0000259" key="1">
    <source>
        <dbReference type="PROSITE" id="PS50995"/>
    </source>
</evidence>
<dbReference type="PANTHER" id="PTHR33164">
    <property type="entry name" value="TRANSCRIPTIONAL REGULATOR, MARR FAMILY"/>
    <property type="match status" value="1"/>
</dbReference>
<keyword evidence="3" id="KW-1185">Reference proteome</keyword>
<comment type="caution">
    <text evidence="2">The sequence shown here is derived from an EMBL/GenBank/DDBJ whole genome shotgun (WGS) entry which is preliminary data.</text>
</comment>
<dbReference type="Pfam" id="PF01047">
    <property type="entry name" value="MarR"/>
    <property type="match status" value="1"/>
</dbReference>
<dbReference type="InterPro" id="IPR036388">
    <property type="entry name" value="WH-like_DNA-bd_sf"/>
</dbReference>
<dbReference type="SMART" id="SM00347">
    <property type="entry name" value="HTH_MARR"/>
    <property type="match status" value="1"/>
</dbReference>
<dbReference type="InterPro" id="IPR036390">
    <property type="entry name" value="WH_DNA-bd_sf"/>
</dbReference>
<proteinExistence type="predicted"/>
<dbReference type="RefSeq" id="WP_344071281.1">
    <property type="nucleotide sequence ID" value="NZ_BAAAPL010000001.1"/>
</dbReference>
<dbReference type="SUPFAM" id="SSF46785">
    <property type="entry name" value="Winged helix' DNA-binding domain"/>
    <property type="match status" value="1"/>
</dbReference>
<name>A0ABP4U5G7_9MICO</name>
<evidence type="ECO:0000313" key="3">
    <source>
        <dbReference type="Proteomes" id="UP001501690"/>
    </source>
</evidence>
<accession>A0ABP4U5G7</accession>
<organism evidence="2 3">
    <name type="scientific">Microbacterium sediminicola</name>
    <dbReference type="NCBI Taxonomy" id="415210"/>
    <lineage>
        <taxon>Bacteria</taxon>
        <taxon>Bacillati</taxon>
        <taxon>Actinomycetota</taxon>
        <taxon>Actinomycetes</taxon>
        <taxon>Micrococcales</taxon>
        <taxon>Microbacteriaceae</taxon>
        <taxon>Microbacterium</taxon>
    </lineage>
</organism>
<dbReference type="InterPro" id="IPR039422">
    <property type="entry name" value="MarR/SlyA-like"/>
</dbReference>
<dbReference type="EMBL" id="BAAAPL010000001">
    <property type="protein sequence ID" value="GAA1699454.1"/>
    <property type="molecule type" value="Genomic_DNA"/>
</dbReference>
<dbReference type="PROSITE" id="PS50995">
    <property type="entry name" value="HTH_MARR_2"/>
    <property type="match status" value="1"/>
</dbReference>
<dbReference type="Gene3D" id="1.10.10.10">
    <property type="entry name" value="Winged helix-like DNA-binding domain superfamily/Winged helix DNA-binding domain"/>
    <property type="match status" value="1"/>
</dbReference>
<gene>
    <name evidence="2" type="ORF">GCM10009808_16340</name>
</gene>
<protein>
    <recommendedName>
        <fullName evidence="1">HTH marR-type domain-containing protein</fullName>
    </recommendedName>
</protein>
<evidence type="ECO:0000313" key="2">
    <source>
        <dbReference type="EMBL" id="GAA1699454.1"/>
    </source>
</evidence>
<sequence length="163" mass="17573">MTDPIDPRSVEAAHRDAVRRLDGAIVGLVGSVRRYYIQLAENLHPGMLPGTAKLFTTIARTGPTTLSALVEVLTADKGMLSRQVSELEGLGLIARTPDPNDRRARLISITAEGAQRLDEARLPYEQRRAAALAAWPTASIEQFADLLNAFISSEPPGGDTRSA</sequence>
<dbReference type="InterPro" id="IPR000835">
    <property type="entry name" value="HTH_MarR-typ"/>
</dbReference>
<dbReference type="PRINTS" id="PR00598">
    <property type="entry name" value="HTHMARR"/>
</dbReference>